<sequence>MDDDLRAGTAAAGRIRRADDVLGMQRAARKGGTGPVLHWIAGRTGATVFLTNSAGAPAHPPQAPLRDAERGLALRGARELAERRLGSVAIDQDGLTCIVLPLDGSQGAAAPLLAAVVPHPVPPELPLLLADATSVLSLTWLAEHTRRKQRRLRIAEAGTREAVMHLLLNGHTSVARQIAAALRPALPAMVRVYVIEGPPRIRGQLVGELTDATEDAWIVPCPVYADHLFMLAPGDRTPARVWPPELAAACWIGESTAVPLRETATGYAQAFHALAAARGRPERQASFAANPDLALTIGPAAAAWAEAFISPIRNHRARRAQDPDSAELLATAASWLSFHSRATAHLNIHRNTLSARLTCIQELLGSDLHRLANQAALALALRAIAAEVPPPPEGDAARARETLPTLDELLSLPRVGQWAQQQVRPVTAPGVPACIAETLTTWLRLDAHIGPTATALSISASAVRKRLARSEALLERSLLRSPSAIHDQWLALRALELAEPTGAPRHFAGLSGSA</sequence>
<organism evidence="2 3">
    <name type="scientific">Streptomyces naganishii JCM 4654</name>
    <dbReference type="NCBI Taxonomy" id="1306179"/>
    <lineage>
        <taxon>Bacteria</taxon>
        <taxon>Bacillati</taxon>
        <taxon>Actinomycetota</taxon>
        <taxon>Actinomycetes</taxon>
        <taxon>Kitasatosporales</taxon>
        <taxon>Streptomycetaceae</taxon>
        <taxon>Streptomyces</taxon>
    </lineage>
</organism>
<dbReference type="Pfam" id="PF13556">
    <property type="entry name" value="HTH_30"/>
    <property type="match status" value="2"/>
</dbReference>
<comment type="caution">
    <text evidence="2">The sequence shown here is derived from an EMBL/GenBank/DDBJ whole genome shotgun (WGS) entry which is preliminary data.</text>
</comment>
<dbReference type="EMBL" id="BMVF01000013">
    <property type="protein sequence ID" value="GHD92957.1"/>
    <property type="molecule type" value="Genomic_DNA"/>
</dbReference>
<reference evidence="2" key="1">
    <citation type="journal article" date="2014" name="Int. J. Syst. Evol. Microbiol.">
        <title>Complete genome sequence of Corynebacterium casei LMG S-19264T (=DSM 44701T), isolated from a smear-ripened cheese.</title>
        <authorList>
            <consortium name="US DOE Joint Genome Institute (JGI-PGF)"/>
            <person name="Walter F."/>
            <person name="Albersmeier A."/>
            <person name="Kalinowski J."/>
            <person name="Ruckert C."/>
        </authorList>
    </citation>
    <scope>NUCLEOTIDE SEQUENCE</scope>
    <source>
        <strain evidence="2">JCM 4654</strain>
    </source>
</reference>
<dbReference type="PANTHER" id="PTHR33744">
    <property type="entry name" value="CARBOHYDRATE DIACID REGULATOR"/>
    <property type="match status" value="1"/>
</dbReference>
<proteinExistence type="predicted"/>
<accession>A0A919CYU7</accession>
<evidence type="ECO:0000259" key="1">
    <source>
        <dbReference type="Pfam" id="PF13556"/>
    </source>
</evidence>
<dbReference type="InterPro" id="IPR042070">
    <property type="entry name" value="PucR_C-HTH_sf"/>
</dbReference>
<evidence type="ECO:0000313" key="2">
    <source>
        <dbReference type="EMBL" id="GHD92957.1"/>
    </source>
</evidence>
<feature type="domain" description="PucR C-terminal helix-turn-helix" evidence="1">
    <location>
        <begin position="436"/>
        <end position="494"/>
    </location>
</feature>
<name>A0A919CYU7_9ACTN</name>
<keyword evidence="3" id="KW-1185">Reference proteome</keyword>
<dbReference type="Proteomes" id="UP000608955">
    <property type="component" value="Unassembled WGS sequence"/>
</dbReference>
<evidence type="ECO:0000313" key="3">
    <source>
        <dbReference type="Proteomes" id="UP000608955"/>
    </source>
</evidence>
<feature type="domain" description="PucR C-terminal helix-turn-helix" evidence="1">
    <location>
        <begin position="328"/>
        <end position="383"/>
    </location>
</feature>
<dbReference type="AlphaFoldDB" id="A0A919CYU7"/>
<reference evidence="2" key="2">
    <citation type="submission" date="2020-09" db="EMBL/GenBank/DDBJ databases">
        <authorList>
            <person name="Sun Q."/>
            <person name="Ohkuma M."/>
        </authorList>
    </citation>
    <scope>NUCLEOTIDE SEQUENCE</scope>
    <source>
        <strain evidence="2">JCM 4654</strain>
    </source>
</reference>
<dbReference type="InterPro" id="IPR051448">
    <property type="entry name" value="CdaR-like_regulators"/>
</dbReference>
<dbReference type="Gene3D" id="1.10.10.2840">
    <property type="entry name" value="PucR C-terminal helix-turn-helix domain"/>
    <property type="match status" value="2"/>
</dbReference>
<dbReference type="PANTHER" id="PTHR33744:SF1">
    <property type="entry name" value="DNA-BINDING TRANSCRIPTIONAL ACTIVATOR ADER"/>
    <property type="match status" value="1"/>
</dbReference>
<dbReference type="RefSeq" id="WP_190179886.1">
    <property type="nucleotide sequence ID" value="NZ_BMVF01000013.1"/>
</dbReference>
<dbReference type="InterPro" id="IPR025736">
    <property type="entry name" value="PucR_C-HTH_dom"/>
</dbReference>
<protein>
    <recommendedName>
        <fullName evidence="1">PucR C-terminal helix-turn-helix domain-containing protein</fullName>
    </recommendedName>
</protein>
<gene>
    <name evidence="2" type="ORF">GCM10010508_47850</name>
</gene>